<protein>
    <submittedName>
        <fullName evidence="1">Uncharacterized protein</fullName>
    </submittedName>
</protein>
<dbReference type="Proteomes" id="UP000254571">
    <property type="component" value="Unassembled WGS sequence"/>
</dbReference>
<gene>
    <name evidence="1" type="ORF">NCTC9149_06787</name>
</gene>
<reference evidence="1 2" key="1">
    <citation type="submission" date="2018-06" db="EMBL/GenBank/DDBJ databases">
        <authorList>
            <consortium name="Pathogen Informatics"/>
            <person name="Doyle S."/>
        </authorList>
    </citation>
    <scope>NUCLEOTIDE SEQUENCE [LARGE SCALE GENOMIC DNA]</scope>
    <source>
        <strain evidence="1 2">NCTC9149</strain>
    </source>
</reference>
<dbReference type="EMBL" id="UGMX01000002">
    <property type="protein sequence ID" value="STW10246.1"/>
    <property type="molecule type" value="Genomic_DNA"/>
</dbReference>
<name>A0A7H4PCT1_9ENTR</name>
<comment type="caution">
    <text evidence="1">The sequence shown here is derived from an EMBL/GenBank/DDBJ whole genome shotgun (WGS) entry which is preliminary data.</text>
</comment>
<sequence>MHFNTVRLLLMLYHLEREVSNFIDRLCHAGNFFGLRQQGIIKTGNSDIFWNGDTFFFKPIDNIVGSNIVINQQA</sequence>
<evidence type="ECO:0000313" key="2">
    <source>
        <dbReference type="Proteomes" id="UP000254571"/>
    </source>
</evidence>
<organism evidence="1 2">
    <name type="scientific">Klebsiella grimontii</name>
    <dbReference type="NCBI Taxonomy" id="2058152"/>
    <lineage>
        <taxon>Bacteria</taxon>
        <taxon>Pseudomonadati</taxon>
        <taxon>Pseudomonadota</taxon>
        <taxon>Gammaproteobacteria</taxon>
        <taxon>Enterobacterales</taxon>
        <taxon>Enterobacteriaceae</taxon>
        <taxon>Klebsiella/Raoultella group</taxon>
        <taxon>Klebsiella</taxon>
    </lineage>
</organism>
<accession>A0A7H4PCT1</accession>
<dbReference type="AlphaFoldDB" id="A0A7H4PCT1"/>
<proteinExistence type="predicted"/>
<evidence type="ECO:0000313" key="1">
    <source>
        <dbReference type="EMBL" id="STW10246.1"/>
    </source>
</evidence>